<dbReference type="KEGG" id="rmm:ROSMUCSMR3_00087"/>
<reference evidence="1 2" key="1">
    <citation type="submission" date="2017-03" db="EMBL/GenBank/DDBJ databases">
        <title>Genome Sequence of Roseovarius mucosus strain SMR3 Isolated from a culture of the Diatom Skeletonema marinoi.</title>
        <authorList>
            <person name="Topel M."/>
            <person name="Pinder M."/>
            <person name="Johansson O.N."/>
            <person name="Kourtchenko O."/>
            <person name="Godhe A."/>
            <person name="Clarke A.K."/>
        </authorList>
    </citation>
    <scope>NUCLEOTIDE SEQUENCE [LARGE SCALE GENOMIC DNA]</scope>
    <source>
        <strain evidence="1 2">SMR3</strain>
    </source>
</reference>
<protein>
    <submittedName>
        <fullName evidence="1">Uncharacterized protein</fullName>
    </submittedName>
</protein>
<keyword evidence="2" id="KW-1185">Reference proteome</keyword>
<evidence type="ECO:0000313" key="2">
    <source>
        <dbReference type="Proteomes" id="UP000192273"/>
    </source>
</evidence>
<dbReference type="EMBL" id="CP020474">
    <property type="protein sequence ID" value="ARE81598.1"/>
    <property type="molecule type" value="Genomic_DNA"/>
</dbReference>
<dbReference type="RefSeq" id="WP_217521281.1">
    <property type="nucleotide sequence ID" value="NZ_CP020474.1"/>
</dbReference>
<dbReference type="AlphaFoldDB" id="A0A1V0RIK2"/>
<name>A0A1V0RIK2_9RHOB</name>
<dbReference type="Proteomes" id="UP000192273">
    <property type="component" value="Chromosome"/>
</dbReference>
<evidence type="ECO:0000313" key="1">
    <source>
        <dbReference type="EMBL" id="ARE81598.1"/>
    </source>
</evidence>
<organism evidence="1 2">
    <name type="scientific">Roseovarius mucosus</name>
    <dbReference type="NCBI Taxonomy" id="215743"/>
    <lineage>
        <taxon>Bacteria</taxon>
        <taxon>Pseudomonadati</taxon>
        <taxon>Pseudomonadota</taxon>
        <taxon>Alphaproteobacteria</taxon>
        <taxon>Rhodobacterales</taxon>
        <taxon>Roseobacteraceae</taxon>
        <taxon>Roseovarius</taxon>
    </lineage>
</organism>
<accession>A0A1V0RIK2</accession>
<sequence>MTLTVATLFRRRTRRIRPDDVMGIAVSERKDQDSDPYFRAIVSFMDDRQCVVADGHHRNVIDRTAAMVSDA</sequence>
<gene>
    <name evidence="1" type="ORF">ROSMUCSMR3_00087</name>
</gene>
<proteinExistence type="predicted"/>